<proteinExistence type="predicted"/>
<evidence type="ECO:0000313" key="2">
    <source>
        <dbReference type="Proteomes" id="UP000285405"/>
    </source>
</evidence>
<name>A0A420IRC1_9PEZI</name>
<accession>A0A420IRC1</accession>
<evidence type="ECO:0000313" key="1">
    <source>
        <dbReference type="EMBL" id="RKF77109.1"/>
    </source>
</evidence>
<protein>
    <submittedName>
        <fullName evidence="1">Uncharacterized protein</fullName>
    </submittedName>
</protein>
<sequence length="89" mass="10391">MVVRLNIKLRLQEALLNRDAFKILCHYFWRYVTNMDTAMKSQQIKAPLKFLPKSLTLTNISEIITKDQAFGLINTLIKVKNESQEQVSH</sequence>
<dbReference type="AlphaFoldDB" id="A0A420IRC1"/>
<dbReference type="Proteomes" id="UP000285405">
    <property type="component" value="Unassembled WGS sequence"/>
</dbReference>
<comment type="caution">
    <text evidence="1">The sequence shown here is derived from an EMBL/GenBank/DDBJ whole genome shotgun (WGS) entry which is preliminary data.</text>
</comment>
<reference evidence="1 2" key="1">
    <citation type="journal article" date="2018" name="BMC Genomics">
        <title>Comparative genome analyses reveal sequence features reflecting distinct modes of host-adaptation between dicot and monocot powdery mildew.</title>
        <authorList>
            <person name="Wu Y."/>
            <person name="Ma X."/>
            <person name="Pan Z."/>
            <person name="Kale S.D."/>
            <person name="Song Y."/>
            <person name="King H."/>
            <person name="Zhang Q."/>
            <person name="Presley C."/>
            <person name="Deng X."/>
            <person name="Wei C.I."/>
            <person name="Xiao S."/>
        </authorList>
    </citation>
    <scope>NUCLEOTIDE SEQUENCE [LARGE SCALE GENOMIC DNA]</scope>
    <source>
        <strain evidence="1">UCSC1</strain>
    </source>
</reference>
<gene>
    <name evidence="1" type="ORF">GcC1_066011</name>
</gene>
<dbReference type="EMBL" id="MCBR01006665">
    <property type="protein sequence ID" value="RKF77109.1"/>
    <property type="molecule type" value="Genomic_DNA"/>
</dbReference>
<organism evidence="1 2">
    <name type="scientific">Golovinomyces cichoracearum</name>
    <dbReference type="NCBI Taxonomy" id="62708"/>
    <lineage>
        <taxon>Eukaryota</taxon>
        <taxon>Fungi</taxon>
        <taxon>Dikarya</taxon>
        <taxon>Ascomycota</taxon>
        <taxon>Pezizomycotina</taxon>
        <taxon>Leotiomycetes</taxon>
        <taxon>Erysiphales</taxon>
        <taxon>Erysiphaceae</taxon>
        <taxon>Golovinomyces</taxon>
    </lineage>
</organism>